<name>A0A5S9F717_UABAM</name>
<proteinExistence type="predicted"/>
<dbReference type="Gene3D" id="3.30.300.160">
    <property type="entry name" value="Type II secretion system, protein E, N-terminal domain"/>
    <property type="match status" value="1"/>
</dbReference>
<evidence type="ECO:0000313" key="4">
    <source>
        <dbReference type="EMBL" id="BBM87723.1"/>
    </source>
</evidence>
<feature type="repeat" description="TPR" evidence="1">
    <location>
        <begin position="328"/>
        <end position="361"/>
    </location>
</feature>
<organism evidence="4 5">
    <name type="scientific">Uabimicrobium amorphum</name>
    <dbReference type="NCBI Taxonomy" id="2596890"/>
    <lineage>
        <taxon>Bacteria</taxon>
        <taxon>Pseudomonadati</taxon>
        <taxon>Planctomycetota</taxon>
        <taxon>Candidatus Uabimicrobiia</taxon>
        <taxon>Candidatus Uabimicrobiales</taxon>
        <taxon>Candidatus Uabimicrobiaceae</taxon>
        <taxon>Candidatus Uabimicrobium</taxon>
    </lineage>
</organism>
<dbReference type="KEGG" id="uam:UABAM_06138"/>
<evidence type="ECO:0000256" key="2">
    <source>
        <dbReference type="SAM" id="MobiDB-lite"/>
    </source>
</evidence>
<dbReference type="EMBL" id="AP019860">
    <property type="protein sequence ID" value="BBM87723.1"/>
    <property type="molecule type" value="Genomic_DNA"/>
</dbReference>
<dbReference type="Proteomes" id="UP000326354">
    <property type="component" value="Chromosome"/>
</dbReference>
<dbReference type="SUPFAM" id="SSF160246">
    <property type="entry name" value="EspE N-terminal domain-like"/>
    <property type="match status" value="1"/>
</dbReference>
<keyword evidence="1" id="KW-0802">TPR repeat</keyword>
<sequence>MKYLEKLTKKNLEELLLEKSIIDTSKLKKLSIQSSQRNVPIEKILMDHGLINEETLARITCKSLGLPFLQLDNIDISPEVARSIPQAIMKRYLCFPVIESGEALTLAITSPPRLEMIQELENTKSCDLFFFVDLLSNIEKHINNVATPSSESKSAQQIGTTDVWETIFDKADNEIMSEIIKTQHRETSPLQGTQQREKSPLGNEINTALSSVFPEDAPPVENEIDSALTNVFGEDPPADDGNEIDSALSAVFGEDPAPASQPAHKEEIDNALSLFDDFADGAVASPPPNAKRKMSQLAMKIEQNPLDKASIGEYVELAVSLGKVQDAVETLSMYAKTLIKKRNFDEAKRSYESILALDPNNEEAKNFLS</sequence>
<accession>A0A5S9F717</accession>
<gene>
    <name evidence="4" type="ORF">UABAM_06138</name>
</gene>
<dbReference type="InterPro" id="IPR037257">
    <property type="entry name" value="T2SS_E_N_sf"/>
</dbReference>
<evidence type="ECO:0000256" key="1">
    <source>
        <dbReference type="PROSITE-ProRule" id="PRU00339"/>
    </source>
</evidence>
<dbReference type="Gene3D" id="1.25.40.10">
    <property type="entry name" value="Tetratricopeptide repeat domain"/>
    <property type="match status" value="1"/>
</dbReference>
<dbReference type="InterPro" id="IPR007831">
    <property type="entry name" value="T2SS_GspE_N"/>
</dbReference>
<feature type="domain" description="Type II secretion system protein GspE N-terminal" evidence="3">
    <location>
        <begin position="64"/>
        <end position="142"/>
    </location>
</feature>
<dbReference type="PROSITE" id="PS50005">
    <property type="entry name" value="TPR"/>
    <property type="match status" value="1"/>
</dbReference>
<feature type="region of interest" description="Disordered" evidence="2">
    <location>
        <begin position="183"/>
        <end position="202"/>
    </location>
</feature>
<dbReference type="RefSeq" id="WP_151971728.1">
    <property type="nucleotide sequence ID" value="NZ_AP019860.1"/>
</dbReference>
<dbReference type="Pfam" id="PF05157">
    <property type="entry name" value="MshEN"/>
    <property type="match status" value="1"/>
</dbReference>
<dbReference type="InterPro" id="IPR011990">
    <property type="entry name" value="TPR-like_helical_dom_sf"/>
</dbReference>
<reference evidence="4 5" key="1">
    <citation type="submission" date="2019-08" db="EMBL/GenBank/DDBJ databases">
        <title>Complete genome sequence of Candidatus Uab amorphum.</title>
        <authorList>
            <person name="Shiratori T."/>
            <person name="Suzuki S."/>
            <person name="Kakizawa Y."/>
            <person name="Ishida K."/>
        </authorList>
    </citation>
    <scope>NUCLEOTIDE SEQUENCE [LARGE SCALE GENOMIC DNA]</scope>
    <source>
        <strain evidence="4 5">SRT547</strain>
    </source>
</reference>
<keyword evidence="5" id="KW-1185">Reference proteome</keyword>
<evidence type="ECO:0000259" key="3">
    <source>
        <dbReference type="Pfam" id="PF05157"/>
    </source>
</evidence>
<dbReference type="InterPro" id="IPR019734">
    <property type="entry name" value="TPR_rpt"/>
</dbReference>
<evidence type="ECO:0000313" key="5">
    <source>
        <dbReference type="Proteomes" id="UP000326354"/>
    </source>
</evidence>
<dbReference type="SUPFAM" id="SSF48452">
    <property type="entry name" value="TPR-like"/>
    <property type="match status" value="1"/>
</dbReference>
<protein>
    <submittedName>
        <fullName evidence="4">General secretory pathway protein GspE</fullName>
    </submittedName>
</protein>
<dbReference type="AlphaFoldDB" id="A0A5S9F717"/>